<dbReference type="PANTHER" id="PTHR43833">
    <property type="entry name" value="POTASSIUM CHANNEL PROTEIN 2-RELATED-RELATED"/>
    <property type="match status" value="1"/>
</dbReference>
<dbReference type="PROSITE" id="PS51201">
    <property type="entry name" value="RCK_N"/>
    <property type="match status" value="2"/>
</dbReference>
<dbReference type="KEGG" id="cia:BEN51_12175"/>
<dbReference type="NCBIfam" id="NF007032">
    <property type="entry name" value="PRK09496.1-4"/>
    <property type="match status" value="1"/>
</dbReference>
<evidence type="ECO:0000259" key="7">
    <source>
        <dbReference type="PROSITE" id="PS51201"/>
    </source>
</evidence>
<dbReference type="InterPro" id="IPR050721">
    <property type="entry name" value="Trk_Ktr_HKT_K-transport"/>
</dbReference>
<evidence type="ECO:0000256" key="6">
    <source>
        <dbReference type="ARBA" id="ARBA00023065"/>
    </source>
</evidence>
<gene>
    <name evidence="9" type="ORF">BEN51_12175</name>
</gene>
<dbReference type="Gene3D" id="3.30.70.1450">
    <property type="entry name" value="Regulator of K+ conductance, C-terminal domain"/>
    <property type="match status" value="2"/>
</dbReference>
<dbReference type="SUPFAM" id="SSF51735">
    <property type="entry name" value="NAD(P)-binding Rossmann-fold domains"/>
    <property type="match status" value="2"/>
</dbReference>
<dbReference type="EMBL" id="CP016786">
    <property type="protein sequence ID" value="ASW44186.1"/>
    <property type="molecule type" value="Genomic_DNA"/>
</dbReference>
<dbReference type="NCBIfam" id="NF007039">
    <property type="entry name" value="PRK09496.3-2"/>
    <property type="match status" value="1"/>
</dbReference>
<feature type="domain" description="RCK C-terminal" evidence="8">
    <location>
        <begin position="140"/>
        <end position="221"/>
    </location>
</feature>
<name>A0A343JF78_9CLOT</name>
<dbReference type="Pfam" id="PF02254">
    <property type="entry name" value="TrkA_N"/>
    <property type="match status" value="2"/>
</dbReference>
<dbReference type="PANTHER" id="PTHR43833:SF5">
    <property type="entry name" value="TRK SYSTEM POTASSIUM UPTAKE PROTEIN TRKA"/>
    <property type="match status" value="1"/>
</dbReference>
<dbReference type="Proteomes" id="UP000264883">
    <property type="component" value="Chromosome"/>
</dbReference>
<dbReference type="NCBIfam" id="NF007041">
    <property type="entry name" value="PRK09496.3-4"/>
    <property type="match status" value="1"/>
</dbReference>
<keyword evidence="3" id="KW-0633">Potassium transport</keyword>
<dbReference type="RefSeq" id="WP_119866310.1">
    <property type="nucleotide sequence ID" value="NZ_CP016786.1"/>
</dbReference>
<dbReference type="PROSITE" id="PS51202">
    <property type="entry name" value="RCK_C"/>
    <property type="match status" value="2"/>
</dbReference>
<evidence type="ECO:0000256" key="2">
    <source>
        <dbReference type="ARBA" id="ARBA00022448"/>
    </source>
</evidence>
<evidence type="ECO:0000256" key="1">
    <source>
        <dbReference type="ARBA" id="ARBA00017378"/>
    </source>
</evidence>
<dbReference type="InterPro" id="IPR003148">
    <property type="entry name" value="RCK_N"/>
</dbReference>
<dbReference type="PRINTS" id="PR00335">
    <property type="entry name" value="KUPTAKETRKA"/>
</dbReference>
<keyword evidence="5" id="KW-0520">NAD</keyword>
<dbReference type="NCBIfam" id="NF007031">
    <property type="entry name" value="PRK09496.1-2"/>
    <property type="match status" value="1"/>
</dbReference>
<feature type="domain" description="RCK N-terminal" evidence="7">
    <location>
        <begin position="1"/>
        <end position="120"/>
    </location>
</feature>
<keyword evidence="2" id="KW-0813">Transport</keyword>
<evidence type="ECO:0000256" key="4">
    <source>
        <dbReference type="ARBA" id="ARBA00022958"/>
    </source>
</evidence>
<reference evidence="9 10" key="1">
    <citation type="submission" date="2016-08" db="EMBL/GenBank/DDBJ databases">
        <title>Complete Genome Sequence Of The Indigo Reducing Clostridium isatidis DSM15098.</title>
        <authorList>
            <person name="Little G.T."/>
            <person name="Minton N.P."/>
        </authorList>
    </citation>
    <scope>NUCLEOTIDE SEQUENCE [LARGE SCALE GENOMIC DNA]</scope>
    <source>
        <strain evidence="9 10">DSM 15098</strain>
    </source>
</reference>
<evidence type="ECO:0000313" key="10">
    <source>
        <dbReference type="Proteomes" id="UP000264883"/>
    </source>
</evidence>
<dbReference type="Pfam" id="PF02080">
    <property type="entry name" value="TrkA_C"/>
    <property type="match status" value="2"/>
</dbReference>
<keyword evidence="10" id="KW-1185">Reference proteome</keyword>
<dbReference type="Gene3D" id="3.40.50.720">
    <property type="entry name" value="NAD(P)-binding Rossmann-like Domain"/>
    <property type="match status" value="2"/>
</dbReference>
<sequence>MKVMIVGVGKLGYKLAETMISEGIDVTLIDSNSKVIERINDHLDVLTVNANGLEIDILKELNIEDYDLLIASTNSDETNTIICTLAKKLGCKKTIARMRNPEYTEQLDFIKNELGIDLIVNPDLATANEITRYLLKKYSFYTGDFAKGKVQMLDLSANILPGFVGNRIMDLDNMDGILIAAITRDGDVIIPNGSTELNEDDIIHFIGDTRSINNLVDKYKLNTNRKQIKRAMIFGGGKLGYYLAKRLIEANINVVIIEEDRERCKYLSNNLDNVLVIHGDGTDINILDEEELSEMDAFIGATGFDEQNILMCLMAKQAHVKKVIAKISRPSYSHLIDKFGIDAALNPVNITVSNILKFIRGGKVVSVSLLLGEQAEVTEVIVDENLHIVGKKVSELGLPKGIIIGAAVQKGKVIIPNGNTIINAKDRLIIFSLTEDTAAIDMFLKPKKGGVFSELWHRN</sequence>
<dbReference type="OrthoDB" id="9775180at2"/>
<evidence type="ECO:0000256" key="5">
    <source>
        <dbReference type="ARBA" id="ARBA00023027"/>
    </source>
</evidence>
<organism evidence="9 10">
    <name type="scientific">Clostridium isatidis</name>
    <dbReference type="NCBI Taxonomy" id="182773"/>
    <lineage>
        <taxon>Bacteria</taxon>
        <taxon>Bacillati</taxon>
        <taxon>Bacillota</taxon>
        <taxon>Clostridia</taxon>
        <taxon>Eubacteriales</taxon>
        <taxon>Clostridiaceae</taxon>
        <taxon>Clostridium</taxon>
    </lineage>
</organism>
<evidence type="ECO:0000259" key="8">
    <source>
        <dbReference type="PROSITE" id="PS51202"/>
    </source>
</evidence>
<proteinExistence type="predicted"/>
<accession>A0A343JF78</accession>
<dbReference type="SUPFAM" id="SSF116726">
    <property type="entry name" value="TrkA C-terminal domain-like"/>
    <property type="match status" value="2"/>
</dbReference>
<dbReference type="AlphaFoldDB" id="A0A343JF78"/>
<evidence type="ECO:0000256" key="3">
    <source>
        <dbReference type="ARBA" id="ARBA00022538"/>
    </source>
</evidence>
<dbReference type="GO" id="GO:0015079">
    <property type="term" value="F:potassium ion transmembrane transporter activity"/>
    <property type="evidence" value="ECO:0007669"/>
    <property type="project" value="InterPro"/>
</dbReference>
<feature type="domain" description="RCK N-terminal" evidence="7">
    <location>
        <begin position="228"/>
        <end position="345"/>
    </location>
</feature>
<protein>
    <recommendedName>
        <fullName evidence="1">Trk system potassium uptake protein TrkA</fullName>
    </recommendedName>
</protein>
<keyword evidence="6" id="KW-0406">Ion transport</keyword>
<evidence type="ECO:0000313" key="9">
    <source>
        <dbReference type="EMBL" id="ASW44186.1"/>
    </source>
</evidence>
<dbReference type="InterPro" id="IPR006037">
    <property type="entry name" value="RCK_C"/>
</dbReference>
<dbReference type="InterPro" id="IPR006036">
    <property type="entry name" value="K_uptake_TrkA"/>
</dbReference>
<dbReference type="InterPro" id="IPR036291">
    <property type="entry name" value="NAD(P)-bd_dom_sf"/>
</dbReference>
<dbReference type="GO" id="GO:0005886">
    <property type="term" value="C:plasma membrane"/>
    <property type="evidence" value="ECO:0007669"/>
    <property type="project" value="InterPro"/>
</dbReference>
<feature type="domain" description="RCK C-terminal" evidence="8">
    <location>
        <begin position="365"/>
        <end position="446"/>
    </location>
</feature>
<dbReference type="InterPro" id="IPR036721">
    <property type="entry name" value="RCK_C_sf"/>
</dbReference>
<keyword evidence="4" id="KW-0630">Potassium</keyword>